<evidence type="ECO:0000313" key="2">
    <source>
        <dbReference type="Proteomes" id="UP000050557"/>
    </source>
</evidence>
<dbReference type="Proteomes" id="UP000050557">
    <property type="component" value="Unassembled WGS sequence"/>
</dbReference>
<dbReference type="AlphaFoldDB" id="A0A0P9RHY1"/>
<name>A0A0P9RHY1_9PSED</name>
<accession>A0A0P9RHY1</accession>
<organism evidence="1 2">
    <name type="scientific">Pseudomonas syringae pv. helianthi</name>
    <dbReference type="NCBI Taxonomy" id="251654"/>
    <lineage>
        <taxon>Bacteria</taxon>
        <taxon>Pseudomonadati</taxon>
        <taxon>Pseudomonadota</taxon>
        <taxon>Gammaproteobacteria</taxon>
        <taxon>Pseudomonadales</taxon>
        <taxon>Pseudomonadaceae</taxon>
        <taxon>Pseudomonas</taxon>
    </lineage>
</organism>
<proteinExistence type="predicted"/>
<reference evidence="1 2" key="1">
    <citation type="submission" date="2015-09" db="EMBL/GenBank/DDBJ databases">
        <title>Genome announcement of multiple Pseudomonas syringae strains.</title>
        <authorList>
            <person name="Thakur S."/>
            <person name="Wang P.W."/>
            <person name="Gong Y."/>
            <person name="Weir B.S."/>
            <person name="Guttman D.S."/>
        </authorList>
    </citation>
    <scope>NUCLEOTIDE SEQUENCE [LARGE SCALE GENOMIC DNA]</scope>
    <source>
        <strain evidence="1 2">ICMP4531</strain>
    </source>
</reference>
<dbReference type="EMBL" id="LJQM01000189">
    <property type="protein sequence ID" value="KPX42656.1"/>
    <property type="molecule type" value="Genomic_DNA"/>
</dbReference>
<dbReference type="PATRIC" id="fig|251654.3.peg.4288"/>
<gene>
    <name evidence="1" type="ORF">ALO68_102190</name>
</gene>
<comment type="caution">
    <text evidence="1">The sequence shown here is derived from an EMBL/GenBank/DDBJ whole genome shotgun (WGS) entry which is preliminary data.</text>
</comment>
<protein>
    <submittedName>
        <fullName evidence="1">Tail fiber domain protein</fullName>
    </submittedName>
</protein>
<sequence>MMPWYKSGTVSVTQNSNAVIGTNTAFIANSRVGDGFRGPDGGWYEVTNIASNTAMSIAPNYQGATNSAGGYALAPMQGYVKDSADALRALVNQFGSTLAVLGTSGTLAGVRAALGITNTDGLPEGAAKYFTEARVRGTPLTGFSSADASSVLAGDSVLTGIGKIQARLISSGLGYDAPLTSIDHNNKPCGTIGAYQRTDWTGTTPDAGGGSMPAWFNVLSMGIETRKSMIVMQAYNVSSAWPRMWIRARHDNNYSSECEVYTTKNTMRSSDGTLKAI</sequence>
<evidence type="ECO:0000313" key="1">
    <source>
        <dbReference type="EMBL" id="KPX42656.1"/>
    </source>
</evidence>